<comment type="caution">
    <text evidence="1">The sequence shown here is derived from an EMBL/GenBank/DDBJ whole genome shotgun (WGS) entry which is preliminary data.</text>
</comment>
<proteinExistence type="predicted"/>
<dbReference type="EMBL" id="LSSM01004689">
    <property type="protein sequence ID" value="OMJ14354.1"/>
    <property type="molecule type" value="Genomic_DNA"/>
</dbReference>
<evidence type="ECO:0000313" key="2">
    <source>
        <dbReference type="Proteomes" id="UP000187429"/>
    </source>
</evidence>
<organism evidence="1 2">
    <name type="scientific">Smittium culicis</name>
    <dbReference type="NCBI Taxonomy" id="133412"/>
    <lineage>
        <taxon>Eukaryota</taxon>
        <taxon>Fungi</taxon>
        <taxon>Fungi incertae sedis</taxon>
        <taxon>Zoopagomycota</taxon>
        <taxon>Kickxellomycotina</taxon>
        <taxon>Harpellomycetes</taxon>
        <taxon>Harpellales</taxon>
        <taxon>Legeriomycetaceae</taxon>
        <taxon>Smittium</taxon>
    </lineage>
</organism>
<name>A0A1R1XI94_9FUNG</name>
<dbReference type="AlphaFoldDB" id="A0A1R1XI94"/>
<evidence type="ECO:0000313" key="1">
    <source>
        <dbReference type="EMBL" id="OMJ14354.1"/>
    </source>
</evidence>
<keyword evidence="2" id="KW-1185">Reference proteome</keyword>
<protein>
    <submittedName>
        <fullName evidence="1">Uncharacterized protein</fullName>
    </submittedName>
</protein>
<sequence>MLTLPNEKACSIISNNQAILSESVTKASDRIKQNASKLAYLQSDEKTSKTLLDFSLNSVNPSELIQFP</sequence>
<dbReference type="Proteomes" id="UP000187429">
    <property type="component" value="Unassembled WGS sequence"/>
</dbReference>
<gene>
    <name evidence="1" type="ORF">AYI69_g8631</name>
</gene>
<reference evidence="2" key="1">
    <citation type="submission" date="2017-01" db="EMBL/GenBank/DDBJ databases">
        <authorList>
            <person name="Wang Y."/>
            <person name="White M."/>
            <person name="Kvist S."/>
            <person name="Moncalvo J.-M."/>
        </authorList>
    </citation>
    <scope>NUCLEOTIDE SEQUENCE [LARGE SCALE GENOMIC DNA]</scope>
    <source>
        <strain evidence="2">ID-206-W2</strain>
    </source>
</reference>
<accession>A0A1R1XI94</accession>